<protein>
    <submittedName>
        <fullName evidence="1">Uncharacterized protein</fullName>
    </submittedName>
</protein>
<name>A0ACD1AAI2_9FIRM</name>
<evidence type="ECO:0000313" key="2">
    <source>
        <dbReference type="Proteomes" id="UP000594014"/>
    </source>
</evidence>
<dbReference type="Proteomes" id="UP000594014">
    <property type="component" value="Chromosome"/>
</dbReference>
<sequence length="187" mass="20065">MSTGKNLSNIANPSPLGLLGFGMTTILLNLHNADLIPLSIVIVAMGFALGGSAQIIAGIMEFFKNNTFGATAFTAYGFFWLSLIVIWLNPAKVMTAADDKSMGYYLLLWGIFSAFMFIGTLKHNRATQFVFFTLTVLFFMLAVGDFAGSHAIKSAAGWVGIICGASAVYNCVAQVVNNEFGKNILPL</sequence>
<keyword evidence="2" id="KW-1185">Reference proteome</keyword>
<proteinExistence type="predicted"/>
<dbReference type="EMBL" id="CP042469">
    <property type="protein sequence ID" value="QOX63346.1"/>
    <property type="molecule type" value="Genomic_DNA"/>
</dbReference>
<gene>
    <name evidence="1" type="ORF">FRZ06_08275</name>
</gene>
<accession>A0ACD1AAI2</accession>
<organism evidence="1 2">
    <name type="scientific">Anoxybacterium hadale</name>
    <dbReference type="NCBI Taxonomy" id="3408580"/>
    <lineage>
        <taxon>Bacteria</taxon>
        <taxon>Bacillati</taxon>
        <taxon>Bacillota</taxon>
        <taxon>Clostridia</taxon>
        <taxon>Peptostreptococcales</taxon>
        <taxon>Anaerovoracaceae</taxon>
        <taxon>Anoxybacterium</taxon>
    </lineage>
</organism>
<reference evidence="1" key="1">
    <citation type="submission" date="2019-08" db="EMBL/GenBank/DDBJ databases">
        <title>Genome sequence of Clostridiales bacterium MT110.</title>
        <authorList>
            <person name="Cao J."/>
        </authorList>
    </citation>
    <scope>NUCLEOTIDE SEQUENCE</scope>
    <source>
        <strain evidence="1">MT110</strain>
    </source>
</reference>
<evidence type="ECO:0000313" key="1">
    <source>
        <dbReference type="EMBL" id="QOX63346.1"/>
    </source>
</evidence>